<dbReference type="AlphaFoldDB" id="A0A8S1RVE9"/>
<gene>
    <name evidence="1" type="ORF">PSON_ATCC_30995.1.T3380005</name>
</gene>
<keyword evidence="2" id="KW-1185">Reference proteome</keyword>
<evidence type="ECO:0000313" key="2">
    <source>
        <dbReference type="Proteomes" id="UP000692954"/>
    </source>
</evidence>
<name>A0A8S1RVE9_9CILI</name>
<sequence length="35" mass="4270">MKKIKNYERGLNLQNKSFQKHCNTKYIDMQNQVII</sequence>
<protein>
    <submittedName>
        <fullName evidence="1">Uncharacterized protein</fullName>
    </submittedName>
</protein>
<accession>A0A8S1RVE9</accession>
<organism evidence="1 2">
    <name type="scientific">Paramecium sonneborni</name>
    <dbReference type="NCBI Taxonomy" id="65129"/>
    <lineage>
        <taxon>Eukaryota</taxon>
        <taxon>Sar</taxon>
        <taxon>Alveolata</taxon>
        <taxon>Ciliophora</taxon>
        <taxon>Intramacronucleata</taxon>
        <taxon>Oligohymenophorea</taxon>
        <taxon>Peniculida</taxon>
        <taxon>Parameciidae</taxon>
        <taxon>Paramecium</taxon>
    </lineage>
</organism>
<dbReference type="EMBL" id="CAJJDN010000338">
    <property type="protein sequence ID" value="CAD8130859.1"/>
    <property type="molecule type" value="Genomic_DNA"/>
</dbReference>
<dbReference type="Proteomes" id="UP000692954">
    <property type="component" value="Unassembled WGS sequence"/>
</dbReference>
<proteinExistence type="predicted"/>
<comment type="caution">
    <text evidence="1">The sequence shown here is derived from an EMBL/GenBank/DDBJ whole genome shotgun (WGS) entry which is preliminary data.</text>
</comment>
<reference evidence="1" key="1">
    <citation type="submission" date="2021-01" db="EMBL/GenBank/DDBJ databases">
        <authorList>
            <consortium name="Genoscope - CEA"/>
            <person name="William W."/>
        </authorList>
    </citation>
    <scope>NUCLEOTIDE SEQUENCE</scope>
</reference>
<evidence type="ECO:0000313" key="1">
    <source>
        <dbReference type="EMBL" id="CAD8130859.1"/>
    </source>
</evidence>